<organism evidence="2 3">
    <name type="scientific">Pseudocitrobacter corydidari</name>
    <dbReference type="NCBI Taxonomy" id="2891570"/>
    <lineage>
        <taxon>Bacteria</taxon>
        <taxon>Pseudomonadati</taxon>
        <taxon>Pseudomonadota</taxon>
        <taxon>Gammaproteobacteria</taxon>
        <taxon>Enterobacterales</taxon>
        <taxon>Enterobacteriaceae</taxon>
        <taxon>Pseudocitrobacter</taxon>
    </lineage>
</organism>
<evidence type="ECO:0000256" key="1">
    <source>
        <dbReference type="SAM" id="Phobius"/>
    </source>
</evidence>
<protein>
    <recommendedName>
        <fullName evidence="4">O-antigen polymerase</fullName>
    </recommendedName>
</protein>
<feature type="transmembrane region" description="Helical" evidence="1">
    <location>
        <begin position="85"/>
        <end position="104"/>
    </location>
</feature>
<keyword evidence="1" id="KW-0812">Transmembrane</keyword>
<dbReference type="EMBL" id="CP087880">
    <property type="protein sequence ID" value="UGS39897.1"/>
    <property type="molecule type" value="Genomic_DNA"/>
</dbReference>
<feature type="transmembrane region" description="Helical" evidence="1">
    <location>
        <begin position="36"/>
        <end position="53"/>
    </location>
</feature>
<dbReference type="Proteomes" id="UP001199659">
    <property type="component" value="Chromosome"/>
</dbReference>
<feature type="transmembrane region" description="Helical" evidence="1">
    <location>
        <begin position="172"/>
        <end position="190"/>
    </location>
</feature>
<feature type="transmembrane region" description="Helical" evidence="1">
    <location>
        <begin position="402"/>
        <end position="427"/>
    </location>
</feature>
<keyword evidence="3" id="KW-1185">Reference proteome</keyword>
<feature type="transmembrane region" description="Helical" evidence="1">
    <location>
        <begin position="247"/>
        <end position="270"/>
    </location>
</feature>
<sequence>MRDDKFIHRTFFIVFFFSIFCSFNFLPFISAEVQPVIGVFIIAYGTVQILLNLKLSSTSFSIVIFLFFLAPSFVIGVLTKASNGITIFFYLIGPAVFCYFYKYFGFLQKKHLVIILTVFFIVSIIQAISPDAINGIINPIFEKIIKRGRLGFYGGGRGVGVLYSEPAHAAKYIFLLSVLLITMIISPKLFHDINTHYNKKNIFLVFMLVVCIFLNKSASLYATYLILLFFYLFFYFLSANVNRLLSFFIIAPMLLFAVYVFILFGGYNFLPERLSGIMNSFLEVRKDFSLDDLQYFGSIRIISVIAGYAGAFIEPLGVGLGNGGDEIFQIMEKVGFNTNAISFLTSQDVEFLKPNAYGAQISLDAGILGFVIVMSFTIYLLSKINTATKTHCFFSSLLALSIFQILFFSTTTVTAPWMTLALSLFALKRLKR</sequence>
<name>A0ABY3RZK0_9ENTR</name>
<keyword evidence="1" id="KW-0472">Membrane</keyword>
<accession>A0ABY3RZK0</accession>
<evidence type="ECO:0008006" key="4">
    <source>
        <dbReference type="Google" id="ProtNLM"/>
    </source>
</evidence>
<reference evidence="2 3" key="1">
    <citation type="journal article" date="2022" name="Int. J. Syst. Evol. Microbiol.">
        <title>Pseudocitrobacter corydidari sp. nov., isolated from the Asian emerald cockroach Corydidarum magnifica.</title>
        <authorList>
            <person name="Guzman J."/>
            <person name="Poehlein A."/>
            <person name="Glaeser S.P."/>
            <person name="Schwengers O."/>
            <person name="Blom J."/>
            <person name="Hollensteiner J."/>
            <person name="Kampfer P."/>
            <person name="Vilcinskas A."/>
        </authorList>
    </citation>
    <scope>NUCLEOTIDE SEQUENCE [LARGE SCALE GENOMIC DNA]</scope>
    <source>
        <strain evidence="2">G163CM</strain>
    </source>
</reference>
<gene>
    <name evidence="2" type="ORF">G163CM_05820</name>
</gene>
<evidence type="ECO:0000313" key="2">
    <source>
        <dbReference type="EMBL" id="UGS39897.1"/>
    </source>
</evidence>
<dbReference type="RefSeq" id="WP_231826863.1">
    <property type="nucleotide sequence ID" value="NZ_CP087880.1"/>
</dbReference>
<proteinExistence type="predicted"/>
<keyword evidence="1" id="KW-1133">Transmembrane helix</keyword>
<evidence type="ECO:0000313" key="3">
    <source>
        <dbReference type="Proteomes" id="UP001199659"/>
    </source>
</evidence>
<feature type="transmembrane region" description="Helical" evidence="1">
    <location>
        <begin position="60"/>
        <end position="79"/>
    </location>
</feature>
<feature type="transmembrane region" description="Helical" evidence="1">
    <location>
        <begin position="12"/>
        <end position="30"/>
    </location>
</feature>
<feature type="transmembrane region" description="Helical" evidence="1">
    <location>
        <begin position="202"/>
        <end position="235"/>
    </location>
</feature>
<feature type="transmembrane region" description="Helical" evidence="1">
    <location>
        <begin position="111"/>
        <end position="129"/>
    </location>
</feature>
<feature type="transmembrane region" description="Helical" evidence="1">
    <location>
        <begin position="361"/>
        <end position="382"/>
    </location>
</feature>